<evidence type="ECO:0000313" key="2">
    <source>
        <dbReference type="Proteomes" id="UP000613193"/>
    </source>
</evidence>
<dbReference type="Proteomes" id="UP000613193">
    <property type="component" value="Unassembled WGS sequence"/>
</dbReference>
<dbReference type="RefSeq" id="WP_200065742.1">
    <property type="nucleotide sequence ID" value="NZ_JAEHFW010000001.1"/>
</dbReference>
<dbReference type="AlphaFoldDB" id="A0A934PR93"/>
<evidence type="ECO:0000313" key="1">
    <source>
        <dbReference type="EMBL" id="MBK0379308.1"/>
    </source>
</evidence>
<sequence length="512" mass="59145">MPVAPNLSILTFFTKTTSSSEKVLFISVKPVADVFHEAEIFWYPGKGVGGKAQWIWEALNIKQWCACGTDYMMQQLFDEIITQKLLIIGTHQITLEIFPHELIRFENRPFKSRYETVSDQLKSNSLSGMPHGFMQQENLQYLSGYKTGSHLIKPLFPFGFFEQDFIYRKLKANIWGVKTFRRPYLTYRGVTKTSIKGIGSKQLVGFYQHNYSPHQPLTVSVVNERQEMIGQSIFPCGTPVFKIDLTEPVMKGAVQVYSGKVLEQENEFVLLQDIQINTNISSGNFKDHYGRNFMLGDSAKARPTEIDSFTWQRHAYADHKEADQKLSDLFRNVFNYLGPDILIADPYFIGNIKLDENGSGMQLQHCQAAMVNAILHTAIETGTESFRVMGYWGRASNQADNDDETSQSKIEQYFEKYDHYFQSFRRIDDVEKYLPIGCLFFYNAREEFHNRYWFGLKKTDEEILLEKVVIMTNSLGNINELDIMPIINETQRRQIAGKYSEIFSKAELKLNV</sequence>
<gene>
    <name evidence="1" type="ORF">I5M19_08325</name>
</gene>
<name>A0A934PR93_9SPHI</name>
<keyword evidence="2" id="KW-1185">Reference proteome</keyword>
<reference evidence="1" key="1">
    <citation type="submission" date="2020-12" db="EMBL/GenBank/DDBJ databases">
        <title>Bacterial novel species Mucilaginibacter sp. SD-g isolated from soil.</title>
        <authorList>
            <person name="Jung H.-Y."/>
        </authorList>
    </citation>
    <scope>NUCLEOTIDE SEQUENCE</scope>
    <source>
        <strain evidence="1">SD-g</strain>
    </source>
</reference>
<protein>
    <submittedName>
        <fullName evidence="1">Uncharacterized protein</fullName>
    </submittedName>
</protein>
<organism evidence="1 2">
    <name type="scientific">Mucilaginibacter segetis</name>
    <dbReference type="NCBI Taxonomy" id="2793071"/>
    <lineage>
        <taxon>Bacteria</taxon>
        <taxon>Pseudomonadati</taxon>
        <taxon>Bacteroidota</taxon>
        <taxon>Sphingobacteriia</taxon>
        <taxon>Sphingobacteriales</taxon>
        <taxon>Sphingobacteriaceae</taxon>
        <taxon>Mucilaginibacter</taxon>
    </lineage>
</organism>
<dbReference type="EMBL" id="JAEHFW010000001">
    <property type="protein sequence ID" value="MBK0379308.1"/>
    <property type="molecule type" value="Genomic_DNA"/>
</dbReference>
<accession>A0A934PR93</accession>
<proteinExistence type="predicted"/>
<comment type="caution">
    <text evidence="1">The sequence shown here is derived from an EMBL/GenBank/DDBJ whole genome shotgun (WGS) entry which is preliminary data.</text>
</comment>